<sequence>MVGTTNDTHEENLEKKHEEHQDIEPSTTKHLLDNELDKTTDDDTEIETCSNAANNMEIRGYEENMSTDNTTSSSSVQPSNSENPINALTYEQDTQKEDQQKDNYVNDTKINSTARDIDIRSQEEDHTINNSLLNSKSLIDNLTHEPVIQKVDQQKDNSVKDTTISQNLTTRSILSMVKKIFRR</sequence>
<name>A0ACB9GCV3_CICIN</name>
<dbReference type="EMBL" id="CM042010">
    <property type="protein sequence ID" value="KAI3780836.1"/>
    <property type="molecule type" value="Genomic_DNA"/>
</dbReference>
<keyword evidence="2" id="KW-1185">Reference proteome</keyword>
<evidence type="ECO:0000313" key="1">
    <source>
        <dbReference type="EMBL" id="KAI3780836.1"/>
    </source>
</evidence>
<organism evidence="1 2">
    <name type="scientific">Cichorium intybus</name>
    <name type="common">Chicory</name>
    <dbReference type="NCBI Taxonomy" id="13427"/>
    <lineage>
        <taxon>Eukaryota</taxon>
        <taxon>Viridiplantae</taxon>
        <taxon>Streptophyta</taxon>
        <taxon>Embryophyta</taxon>
        <taxon>Tracheophyta</taxon>
        <taxon>Spermatophyta</taxon>
        <taxon>Magnoliopsida</taxon>
        <taxon>eudicotyledons</taxon>
        <taxon>Gunneridae</taxon>
        <taxon>Pentapetalae</taxon>
        <taxon>asterids</taxon>
        <taxon>campanulids</taxon>
        <taxon>Asterales</taxon>
        <taxon>Asteraceae</taxon>
        <taxon>Cichorioideae</taxon>
        <taxon>Cichorieae</taxon>
        <taxon>Cichoriinae</taxon>
        <taxon>Cichorium</taxon>
    </lineage>
</organism>
<dbReference type="Proteomes" id="UP001055811">
    <property type="component" value="Linkage Group LG02"/>
</dbReference>
<gene>
    <name evidence="1" type="ORF">L2E82_10829</name>
</gene>
<proteinExistence type="predicted"/>
<protein>
    <submittedName>
        <fullName evidence="1">Uncharacterized protein</fullName>
    </submittedName>
</protein>
<reference evidence="2" key="1">
    <citation type="journal article" date="2022" name="Mol. Ecol. Resour.">
        <title>The genomes of chicory, endive, great burdock and yacon provide insights into Asteraceae palaeo-polyploidization history and plant inulin production.</title>
        <authorList>
            <person name="Fan W."/>
            <person name="Wang S."/>
            <person name="Wang H."/>
            <person name="Wang A."/>
            <person name="Jiang F."/>
            <person name="Liu H."/>
            <person name="Zhao H."/>
            <person name="Xu D."/>
            <person name="Zhang Y."/>
        </authorList>
    </citation>
    <scope>NUCLEOTIDE SEQUENCE [LARGE SCALE GENOMIC DNA]</scope>
    <source>
        <strain evidence="2">cv. Punajuju</strain>
    </source>
</reference>
<evidence type="ECO:0000313" key="2">
    <source>
        <dbReference type="Proteomes" id="UP001055811"/>
    </source>
</evidence>
<comment type="caution">
    <text evidence="1">The sequence shown here is derived from an EMBL/GenBank/DDBJ whole genome shotgun (WGS) entry which is preliminary data.</text>
</comment>
<reference evidence="1 2" key="2">
    <citation type="journal article" date="2022" name="Mol. Ecol. Resour.">
        <title>The genomes of chicory, endive, great burdock and yacon provide insights into Asteraceae paleo-polyploidization history and plant inulin production.</title>
        <authorList>
            <person name="Fan W."/>
            <person name="Wang S."/>
            <person name="Wang H."/>
            <person name="Wang A."/>
            <person name="Jiang F."/>
            <person name="Liu H."/>
            <person name="Zhao H."/>
            <person name="Xu D."/>
            <person name="Zhang Y."/>
        </authorList>
    </citation>
    <scope>NUCLEOTIDE SEQUENCE [LARGE SCALE GENOMIC DNA]</scope>
    <source>
        <strain evidence="2">cv. Punajuju</strain>
        <tissue evidence="1">Leaves</tissue>
    </source>
</reference>
<accession>A0ACB9GCV3</accession>